<evidence type="ECO:0000313" key="2">
    <source>
        <dbReference type="EMBL" id="SFJ03974.1"/>
    </source>
</evidence>
<feature type="transmembrane region" description="Helical" evidence="1">
    <location>
        <begin position="40"/>
        <end position="65"/>
    </location>
</feature>
<evidence type="ECO:0000256" key="1">
    <source>
        <dbReference type="SAM" id="Phobius"/>
    </source>
</evidence>
<dbReference type="EMBL" id="FORA01000002">
    <property type="protein sequence ID" value="SFJ03974.1"/>
    <property type="molecule type" value="Genomic_DNA"/>
</dbReference>
<name>A0A1I3N3N9_9RHOB</name>
<feature type="transmembrane region" description="Helical" evidence="1">
    <location>
        <begin position="85"/>
        <end position="108"/>
    </location>
</feature>
<keyword evidence="3" id="KW-1185">Reference proteome</keyword>
<dbReference type="OrthoDB" id="7867070at2"/>
<keyword evidence="1" id="KW-1133">Transmembrane helix</keyword>
<dbReference type="RefSeq" id="WP_092779850.1">
    <property type="nucleotide sequence ID" value="NZ_FORA01000002.1"/>
</dbReference>
<accession>A0A1I3N3N9</accession>
<organism evidence="2 3">
    <name type="scientific">Jannaschia pohangensis</name>
    <dbReference type="NCBI Taxonomy" id="390807"/>
    <lineage>
        <taxon>Bacteria</taxon>
        <taxon>Pseudomonadati</taxon>
        <taxon>Pseudomonadota</taxon>
        <taxon>Alphaproteobacteria</taxon>
        <taxon>Rhodobacterales</taxon>
        <taxon>Roseobacteraceae</taxon>
        <taxon>Jannaschia</taxon>
    </lineage>
</organism>
<sequence length="109" mass="11170">MEKISLIVNIVVLVPVLVGLLSNSPGMADAFGPDAAARRILVAVYLAIAGLSAVLMVWGGGAALIPGLLVVQVVYKLLTVPLLGIGHPVVMANLGVVAVHAVTLWTLAR</sequence>
<evidence type="ECO:0000313" key="3">
    <source>
        <dbReference type="Proteomes" id="UP000199110"/>
    </source>
</evidence>
<dbReference type="AlphaFoldDB" id="A0A1I3N3N9"/>
<keyword evidence="1" id="KW-0812">Transmembrane</keyword>
<reference evidence="2 3" key="1">
    <citation type="submission" date="2016-10" db="EMBL/GenBank/DDBJ databases">
        <authorList>
            <person name="de Groot N.N."/>
        </authorList>
    </citation>
    <scope>NUCLEOTIDE SEQUENCE [LARGE SCALE GENOMIC DNA]</scope>
    <source>
        <strain evidence="2 3">DSM 19073</strain>
    </source>
</reference>
<protein>
    <recommendedName>
        <fullName evidence="4">DoxX-like family protein</fullName>
    </recommendedName>
</protein>
<feature type="transmembrane region" description="Helical" evidence="1">
    <location>
        <begin position="6"/>
        <end position="28"/>
    </location>
</feature>
<keyword evidence="1" id="KW-0472">Membrane</keyword>
<evidence type="ECO:0008006" key="4">
    <source>
        <dbReference type="Google" id="ProtNLM"/>
    </source>
</evidence>
<gene>
    <name evidence="2" type="ORF">SAMN04488095_2046</name>
</gene>
<proteinExistence type="predicted"/>
<dbReference type="Proteomes" id="UP000199110">
    <property type="component" value="Unassembled WGS sequence"/>
</dbReference>